<accession>F4R5G5</accession>
<dbReference type="VEuPathDB" id="FungiDB:MELLADRAFT_89239"/>
<feature type="compositionally biased region" description="Polar residues" evidence="1">
    <location>
        <begin position="1"/>
        <end position="17"/>
    </location>
</feature>
<dbReference type="RefSeq" id="XP_007404418.1">
    <property type="nucleotide sequence ID" value="XM_007404356.1"/>
</dbReference>
<reference evidence="4" key="1">
    <citation type="journal article" date="2011" name="Proc. Natl. Acad. Sci. U.S.A.">
        <title>Obligate biotrophy features unraveled by the genomic analysis of rust fungi.</title>
        <authorList>
            <person name="Duplessis S."/>
            <person name="Cuomo C.A."/>
            <person name="Lin Y.-C."/>
            <person name="Aerts A."/>
            <person name="Tisserant E."/>
            <person name="Veneault-Fourrey C."/>
            <person name="Joly D.L."/>
            <person name="Hacquard S."/>
            <person name="Amselem J."/>
            <person name="Cantarel B.L."/>
            <person name="Chiu R."/>
            <person name="Coutinho P.M."/>
            <person name="Feau N."/>
            <person name="Field M."/>
            <person name="Frey P."/>
            <person name="Gelhaye E."/>
            <person name="Goldberg J."/>
            <person name="Grabherr M.G."/>
            <person name="Kodira C.D."/>
            <person name="Kohler A."/>
            <person name="Kuees U."/>
            <person name="Lindquist E.A."/>
            <person name="Lucas S.M."/>
            <person name="Mago R."/>
            <person name="Mauceli E."/>
            <person name="Morin E."/>
            <person name="Murat C."/>
            <person name="Pangilinan J.L."/>
            <person name="Park R."/>
            <person name="Pearson M."/>
            <person name="Quesneville H."/>
            <person name="Rouhier N."/>
            <person name="Sakthikumar S."/>
            <person name="Salamov A.A."/>
            <person name="Schmutz J."/>
            <person name="Selles B."/>
            <person name="Shapiro H."/>
            <person name="Tanguay P."/>
            <person name="Tuskan G.A."/>
            <person name="Henrissat B."/>
            <person name="Van de Peer Y."/>
            <person name="Rouze P."/>
            <person name="Ellis J.G."/>
            <person name="Dodds P.N."/>
            <person name="Schein J.E."/>
            <person name="Zhong S."/>
            <person name="Hamelin R.C."/>
            <person name="Grigoriev I.V."/>
            <person name="Szabo L.J."/>
            <person name="Martin F."/>
        </authorList>
    </citation>
    <scope>NUCLEOTIDE SEQUENCE [LARGE SCALE GENOMIC DNA]</scope>
    <source>
        <strain evidence="4">98AG31 / pathotype 3-4-7</strain>
    </source>
</reference>
<dbReference type="OrthoDB" id="2503998at2759"/>
<feature type="region of interest" description="Disordered" evidence="1">
    <location>
        <begin position="1"/>
        <end position="67"/>
    </location>
</feature>
<dbReference type="Proteomes" id="UP000001072">
    <property type="component" value="Unassembled WGS sequence"/>
</dbReference>
<dbReference type="AlphaFoldDB" id="F4R5G5"/>
<feature type="domain" description="Tet-like 2OG-Fe(II) oxygenase" evidence="2">
    <location>
        <begin position="67"/>
        <end position="246"/>
    </location>
</feature>
<dbReference type="InParanoid" id="F4R5G5"/>
<organism evidence="4">
    <name type="scientific">Melampsora larici-populina (strain 98AG31 / pathotype 3-4-7)</name>
    <name type="common">Poplar leaf rust fungus</name>
    <dbReference type="NCBI Taxonomy" id="747676"/>
    <lineage>
        <taxon>Eukaryota</taxon>
        <taxon>Fungi</taxon>
        <taxon>Dikarya</taxon>
        <taxon>Basidiomycota</taxon>
        <taxon>Pucciniomycotina</taxon>
        <taxon>Pucciniomycetes</taxon>
        <taxon>Pucciniales</taxon>
        <taxon>Melampsoraceae</taxon>
        <taxon>Melampsora</taxon>
    </lineage>
</organism>
<name>F4R5G5_MELLP</name>
<evidence type="ECO:0000259" key="2">
    <source>
        <dbReference type="Pfam" id="PF20515"/>
    </source>
</evidence>
<keyword evidence="4" id="KW-1185">Reference proteome</keyword>
<gene>
    <name evidence="3" type="ORF">MELLADRAFT_89239</name>
</gene>
<dbReference type="InterPro" id="IPR046798">
    <property type="entry name" value="2OG-FeII_Oxy_6"/>
</dbReference>
<dbReference type="GeneID" id="18935122"/>
<protein>
    <recommendedName>
        <fullName evidence="2">Tet-like 2OG-Fe(II) oxygenase domain-containing protein</fullName>
    </recommendedName>
</protein>
<dbReference type="EMBL" id="GL883091">
    <property type="protein sequence ID" value="EGG12043.1"/>
    <property type="molecule type" value="Genomic_DNA"/>
</dbReference>
<dbReference type="HOGENOM" id="CLU_888722_0_0_1"/>
<evidence type="ECO:0000256" key="1">
    <source>
        <dbReference type="SAM" id="MobiDB-lite"/>
    </source>
</evidence>
<dbReference type="KEGG" id="mlr:MELLADRAFT_89239"/>
<evidence type="ECO:0000313" key="3">
    <source>
        <dbReference type="EMBL" id="EGG12043.1"/>
    </source>
</evidence>
<proteinExistence type="predicted"/>
<feature type="compositionally biased region" description="Polar residues" evidence="1">
    <location>
        <begin position="56"/>
        <end position="67"/>
    </location>
</feature>
<feature type="compositionally biased region" description="Low complexity" evidence="1">
    <location>
        <begin position="18"/>
        <end position="28"/>
    </location>
</feature>
<evidence type="ECO:0000313" key="4">
    <source>
        <dbReference type="Proteomes" id="UP000001072"/>
    </source>
</evidence>
<dbReference type="Pfam" id="PF20515">
    <property type="entry name" value="2OG-FeII_Oxy_6"/>
    <property type="match status" value="1"/>
</dbReference>
<sequence>MAPKPLQQSTTRYDSATSLPLSSLPPSDSEGEEPEGDPRLLARSKNSDAAQECSIAPSNFPKTGRPTTNGALLKGKMFCIGNRAGYDADVLFAPYHPIQGVSKELYRLFLSKLPNFGKSIGTRYSTFADYAFLEAHNQLVDLGIPPLASNSKDTPPTIFDFAGNFAFTFNNFYNKPHTDNDKGKVYCVWYPIDSVSGKIVTMCEGFVLEGGWFLFPAYRIAFNFGAKYAAQIAWSGKSTFHQTMASKEEDTLNKQGKKVHYTRLGCSSQITMSLAVAAAKRGTDEQWNGTSNCERDVLDCQDLLKDLERKWKE</sequence>